<name>A0A7C8ILU6_9PEZI</name>
<dbReference type="OrthoDB" id="4779116at2759"/>
<feature type="compositionally biased region" description="Basic and acidic residues" evidence="1">
    <location>
        <begin position="256"/>
        <end position="278"/>
    </location>
</feature>
<feature type="compositionally biased region" description="Gly residues" evidence="1">
    <location>
        <begin position="338"/>
        <end position="347"/>
    </location>
</feature>
<proteinExistence type="predicted"/>
<sequence length="347" mass="37954">MSPSATITPDPDIGSLFRMKDLFNDENERSKGTSLSENGAREATTSTKQGGTDSAPKKTATKDRDKEVAISNGLGGSERTSQPKGGPIPGPHRLPPVRQTPAILTEENKRQARKLAKPLAPTMIPSRVPRRKRKSPLQTRRVHKEVLPKVFYSSSAGHTTAIPRVNPEAQVEGTSQPKQSEYALGAKGGRSTIENKENWAKDSSVVPSNIRRQRSSSHQSSRSDETNLPSIEELYKHLILERTQHQSSALAQIRPETTKRKGDDKKRRGREASSEHHGLSAKRIKMATGRSLLPGSEMTRWARDVAHANLQMNDGQRRGGGPHGRTPTFPSRFRASGRDGGGARAPG</sequence>
<dbReference type="EMBL" id="WUBL01000083">
    <property type="protein sequence ID" value="KAF2966700.1"/>
    <property type="molecule type" value="Genomic_DNA"/>
</dbReference>
<reference evidence="2 3" key="1">
    <citation type="submission" date="2019-12" db="EMBL/GenBank/DDBJ databases">
        <title>Draft genome sequence of the ascomycete Xylaria multiplex DSM 110363.</title>
        <authorList>
            <person name="Buettner E."/>
            <person name="Kellner H."/>
        </authorList>
    </citation>
    <scope>NUCLEOTIDE SEQUENCE [LARGE SCALE GENOMIC DNA]</scope>
    <source>
        <strain evidence="2 3">DSM 110363</strain>
    </source>
</reference>
<feature type="compositionally biased region" description="Basic and acidic residues" evidence="1">
    <location>
        <begin position="18"/>
        <end position="31"/>
    </location>
</feature>
<comment type="caution">
    <text evidence="2">The sequence shown here is derived from an EMBL/GenBank/DDBJ whole genome shotgun (WGS) entry which is preliminary data.</text>
</comment>
<keyword evidence="3" id="KW-1185">Reference proteome</keyword>
<dbReference type="AlphaFoldDB" id="A0A7C8ILU6"/>
<evidence type="ECO:0000313" key="2">
    <source>
        <dbReference type="EMBL" id="KAF2966700.1"/>
    </source>
</evidence>
<gene>
    <name evidence="2" type="ORF">GQX73_g6870</name>
</gene>
<accession>A0A7C8ILU6</accession>
<feature type="compositionally biased region" description="Polar residues" evidence="1">
    <location>
        <begin position="32"/>
        <end position="52"/>
    </location>
</feature>
<feature type="region of interest" description="Disordered" evidence="1">
    <location>
        <begin position="304"/>
        <end position="347"/>
    </location>
</feature>
<dbReference type="Proteomes" id="UP000481858">
    <property type="component" value="Unassembled WGS sequence"/>
</dbReference>
<feature type="region of interest" description="Disordered" evidence="1">
    <location>
        <begin position="243"/>
        <end position="292"/>
    </location>
</feature>
<protein>
    <submittedName>
        <fullName evidence="2">Uncharacterized protein</fullName>
    </submittedName>
</protein>
<evidence type="ECO:0000313" key="3">
    <source>
        <dbReference type="Proteomes" id="UP000481858"/>
    </source>
</evidence>
<organism evidence="2 3">
    <name type="scientific">Xylaria multiplex</name>
    <dbReference type="NCBI Taxonomy" id="323545"/>
    <lineage>
        <taxon>Eukaryota</taxon>
        <taxon>Fungi</taxon>
        <taxon>Dikarya</taxon>
        <taxon>Ascomycota</taxon>
        <taxon>Pezizomycotina</taxon>
        <taxon>Sordariomycetes</taxon>
        <taxon>Xylariomycetidae</taxon>
        <taxon>Xylariales</taxon>
        <taxon>Xylariaceae</taxon>
        <taxon>Xylaria</taxon>
    </lineage>
</organism>
<dbReference type="InParanoid" id="A0A7C8ILU6"/>
<feature type="compositionally biased region" description="Basic residues" evidence="1">
    <location>
        <begin position="128"/>
        <end position="143"/>
    </location>
</feature>
<evidence type="ECO:0000256" key="1">
    <source>
        <dbReference type="SAM" id="MobiDB-lite"/>
    </source>
</evidence>
<feature type="region of interest" description="Disordered" evidence="1">
    <location>
        <begin position="1"/>
        <end position="229"/>
    </location>
</feature>